<sequence length="116" mass="13625">MTKLRAFHNGEITDIYKINYSTDEIVYTNELGIYYPVERKKLMHFSGVKDKRGQEIFEGDIVKMYSGELLPVVLNHGMFEPVCFYLSKVFEKVGNIFENPELLEHPDFRGHKCEEE</sequence>
<gene>
    <name evidence="2" type="ORF">EAF07_08140</name>
</gene>
<name>A0A3L9DRL2_9STRE</name>
<evidence type="ECO:0000259" key="1">
    <source>
        <dbReference type="Pfam" id="PF09643"/>
    </source>
</evidence>
<dbReference type="Gene3D" id="2.30.30.290">
    <property type="entry name" value="YopX-like domains"/>
    <property type="match status" value="1"/>
</dbReference>
<dbReference type="OrthoDB" id="1809393at2"/>
<proteinExistence type="predicted"/>
<dbReference type="Pfam" id="PF09643">
    <property type="entry name" value="YopX"/>
    <property type="match status" value="1"/>
</dbReference>
<protein>
    <recommendedName>
        <fullName evidence="1">YopX protein domain-containing protein</fullName>
    </recommendedName>
</protein>
<evidence type="ECO:0000313" key="2">
    <source>
        <dbReference type="EMBL" id="RLY02209.1"/>
    </source>
</evidence>
<reference evidence="2 3" key="1">
    <citation type="submission" date="2018-10" db="EMBL/GenBank/DDBJ databases">
        <title>Streptococcus hillyeri sp. nov., isolated from equine tracheal sample.</title>
        <authorList>
            <person name="Macfadyen A.C."/>
            <person name="Waller A."/>
            <person name="Paterson G.K."/>
        </authorList>
    </citation>
    <scope>NUCLEOTIDE SEQUENCE [LARGE SCALE GENOMIC DNA]</scope>
    <source>
        <strain evidence="2 3">28462</strain>
    </source>
</reference>
<dbReference type="AlphaFoldDB" id="A0A3L9DRL2"/>
<dbReference type="InterPro" id="IPR023385">
    <property type="entry name" value="YopX-like_C"/>
</dbReference>
<dbReference type="Proteomes" id="UP000279194">
    <property type="component" value="Unassembled WGS sequence"/>
</dbReference>
<dbReference type="EMBL" id="RCVM01000017">
    <property type="protein sequence ID" value="RLY02209.1"/>
    <property type="molecule type" value="Genomic_DNA"/>
</dbReference>
<feature type="domain" description="YopX protein" evidence="1">
    <location>
        <begin position="28"/>
        <end position="104"/>
    </location>
</feature>
<comment type="caution">
    <text evidence="2">The sequence shown here is derived from an EMBL/GenBank/DDBJ whole genome shotgun (WGS) entry which is preliminary data.</text>
</comment>
<keyword evidence="3" id="KW-1185">Reference proteome</keyword>
<evidence type="ECO:0000313" key="3">
    <source>
        <dbReference type="Proteomes" id="UP000279194"/>
    </source>
</evidence>
<dbReference type="RefSeq" id="WP_121836067.1">
    <property type="nucleotide sequence ID" value="NZ_RCVM01000017.1"/>
</dbReference>
<accession>A0A3L9DRL2</accession>
<dbReference type="SUPFAM" id="SSF159006">
    <property type="entry name" value="YopX-like"/>
    <property type="match status" value="1"/>
</dbReference>
<dbReference type="InterPro" id="IPR019096">
    <property type="entry name" value="YopX_protein"/>
</dbReference>
<organism evidence="2 3">
    <name type="scientific">Streptococcus hillyeri</name>
    <dbReference type="NCBI Taxonomy" id="2282420"/>
    <lineage>
        <taxon>Bacteria</taxon>
        <taxon>Bacillati</taxon>
        <taxon>Bacillota</taxon>
        <taxon>Bacilli</taxon>
        <taxon>Lactobacillales</taxon>
        <taxon>Streptococcaceae</taxon>
        <taxon>Streptococcus</taxon>
    </lineage>
</organism>